<keyword evidence="10" id="KW-1185">Reference proteome</keyword>
<dbReference type="SUPFAM" id="SSF103473">
    <property type="entry name" value="MFS general substrate transporter"/>
    <property type="match status" value="1"/>
</dbReference>
<dbReference type="EMBL" id="DS469527">
    <property type="protein sequence ID" value="EDO46485.1"/>
    <property type="molecule type" value="Genomic_DNA"/>
</dbReference>
<keyword evidence="4 8" id="KW-0812">Transmembrane</keyword>
<protein>
    <recommendedName>
        <fullName evidence="11">Battenin</fullName>
    </recommendedName>
</protein>
<evidence type="ECO:0000256" key="3">
    <source>
        <dbReference type="ARBA" id="ARBA00022448"/>
    </source>
</evidence>
<dbReference type="Pfam" id="PF02487">
    <property type="entry name" value="CLN3"/>
    <property type="match status" value="1"/>
</dbReference>
<dbReference type="InParanoid" id="A7RQ22"/>
<dbReference type="AlphaFoldDB" id="A7RQ22"/>
<feature type="transmembrane region" description="Helical" evidence="8">
    <location>
        <begin position="12"/>
        <end position="29"/>
    </location>
</feature>
<dbReference type="PANTHER" id="PTHR10981">
    <property type="entry name" value="BATTENIN"/>
    <property type="match status" value="1"/>
</dbReference>
<accession>A7RQ22</accession>
<dbReference type="GO" id="GO:0016020">
    <property type="term" value="C:membrane"/>
    <property type="evidence" value="ECO:0007669"/>
    <property type="project" value="InterPro"/>
</dbReference>
<evidence type="ECO:0000256" key="7">
    <source>
        <dbReference type="SAM" id="MobiDB-lite"/>
    </source>
</evidence>
<proteinExistence type="inferred from homology"/>
<feature type="transmembrane region" description="Helical" evidence="8">
    <location>
        <begin position="327"/>
        <end position="352"/>
    </location>
</feature>
<sequence length="452" mass="49763">MDSPKVSSLNHVCLFLLGFSVYCPVLFFISASPDILAGTTIGTSAISLAEGIPGILTNIFGNWFISRLSLLTSLVIGTVSCVASLLLLILGGDAYVRLLAVAGVNFAAQWMAVWCMGLTAHLRDDGRLISGYETGISLSGIIGVLSYTALTTWLCVSPQVAMATCIVFPILSAIIYAVLDKTAINENVKHSDEYTELATCEQHEEVPNKSQGKDSVSSDQSIGQDKTPGFNSDDYCKDSKLEKDPEESLLLICWKVFPRFTYCYIAATSLKLSRLAILTTIVTPSSYIAPRDHYMYYSLAIIIPRSVVGLIYSAYSHFFPTNRVLEFCNIWLISTVCLAHMMFFVFVSWYHFLPGLSVTLLFCVSFGFAEGCMWVFGFIGIKDMFSNVRDAGYGLSIVNSARQFANLVAGLQGVNLEGMLLRHCKEELLLGDNCLARSIFVRGWEQLHCSKH</sequence>
<dbReference type="InterPro" id="IPR036259">
    <property type="entry name" value="MFS_trans_sf"/>
</dbReference>
<dbReference type="GO" id="GO:0051453">
    <property type="term" value="P:regulation of intracellular pH"/>
    <property type="evidence" value="ECO:0000318"/>
    <property type="project" value="GO_Central"/>
</dbReference>
<keyword evidence="5 8" id="KW-1133">Transmembrane helix</keyword>
<dbReference type="InterPro" id="IPR003492">
    <property type="entry name" value="Battenin_disease_Cln3"/>
</dbReference>
<comment type="similarity">
    <text evidence="2">Belongs to the battenin family.</text>
</comment>
<reference evidence="9 10" key="1">
    <citation type="journal article" date="2007" name="Science">
        <title>Sea anemone genome reveals ancestral eumetazoan gene repertoire and genomic organization.</title>
        <authorList>
            <person name="Putnam N.H."/>
            <person name="Srivastava M."/>
            <person name="Hellsten U."/>
            <person name="Dirks B."/>
            <person name="Chapman J."/>
            <person name="Salamov A."/>
            <person name="Terry A."/>
            <person name="Shapiro H."/>
            <person name="Lindquist E."/>
            <person name="Kapitonov V.V."/>
            <person name="Jurka J."/>
            <person name="Genikhovich G."/>
            <person name="Grigoriev I.V."/>
            <person name="Lucas S.M."/>
            <person name="Steele R.E."/>
            <person name="Finnerty J.R."/>
            <person name="Technau U."/>
            <person name="Martindale M.Q."/>
            <person name="Rokhsar D.S."/>
        </authorList>
    </citation>
    <scope>NUCLEOTIDE SEQUENCE [LARGE SCALE GENOMIC DNA]</scope>
    <source>
        <strain evidence="10">CH2 X CH6</strain>
    </source>
</reference>
<gene>
    <name evidence="9" type="ORF">NEMVEDRAFT_v1g200402</name>
</gene>
<evidence type="ECO:0000256" key="4">
    <source>
        <dbReference type="ARBA" id="ARBA00022692"/>
    </source>
</evidence>
<evidence type="ECO:0000256" key="6">
    <source>
        <dbReference type="ARBA" id="ARBA00023136"/>
    </source>
</evidence>
<name>A7RQ22_NEMVE</name>
<feature type="transmembrane region" description="Helical" evidence="8">
    <location>
        <begin position="160"/>
        <end position="179"/>
    </location>
</feature>
<keyword evidence="6 8" id="KW-0472">Membrane</keyword>
<dbReference type="GO" id="GO:0012505">
    <property type="term" value="C:endomembrane system"/>
    <property type="evidence" value="ECO:0007669"/>
    <property type="project" value="UniProtKB-SubCell"/>
</dbReference>
<evidence type="ECO:0000256" key="1">
    <source>
        <dbReference type="ARBA" id="ARBA00004127"/>
    </source>
</evidence>
<comment type="subcellular location">
    <subcellularLocation>
        <location evidence="1">Endomembrane system</location>
        <topology evidence="1">Multi-pass membrane protein</topology>
    </subcellularLocation>
</comment>
<evidence type="ECO:0000256" key="8">
    <source>
        <dbReference type="SAM" id="Phobius"/>
    </source>
</evidence>
<feature type="transmembrane region" description="Helical" evidence="8">
    <location>
        <begin position="68"/>
        <end position="92"/>
    </location>
</feature>
<evidence type="ECO:0000313" key="10">
    <source>
        <dbReference type="Proteomes" id="UP000001593"/>
    </source>
</evidence>
<feature type="transmembrane region" description="Helical" evidence="8">
    <location>
        <begin position="358"/>
        <end position="379"/>
    </location>
</feature>
<evidence type="ECO:0008006" key="11">
    <source>
        <dbReference type="Google" id="ProtNLM"/>
    </source>
</evidence>
<evidence type="ECO:0000256" key="2">
    <source>
        <dbReference type="ARBA" id="ARBA00007467"/>
    </source>
</evidence>
<dbReference type="GO" id="GO:0005773">
    <property type="term" value="C:vacuole"/>
    <property type="evidence" value="ECO:0000318"/>
    <property type="project" value="GO_Central"/>
</dbReference>
<feature type="transmembrane region" description="Helical" evidence="8">
    <location>
        <begin position="262"/>
        <end position="282"/>
    </location>
</feature>
<feature type="compositionally biased region" description="Polar residues" evidence="7">
    <location>
        <begin position="208"/>
        <end position="224"/>
    </location>
</feature>
<feature type="transmembrane region" description="Helical" evidence="8">
    <location>
        <begin position="294"/>
        <end position="315"/>
    </location>
</feature>
<dbReference type="PANTHER" id="PTHR10981:SF0">
    <property type="entry name" value="BATTENIN"/>
    <property type="match status" value="1"/>
</dbReference>
<feature type="transmembrane region" description="Helical" evidence="8">
    <location>
        <begin position="134"/>
        <end position="154"/>
    </location>
</feature>
<evidence type="ECO:0000256" key="5">
    <source>
        <dbReference type="ARBA" id="ARBA00022989"/>
    </source>
</evidence>
<dbReference type="OMA" id="SKEXTIR"/>
<organism evidence="9 10">
    <name type="scientific">Nematostella vectensis</name>
    <name type="common">Starlet sea anemone</name>
    <dbReference type="NCBI Taxonomy" id="45351"/>
    <lineage>
        <taxon>Eukaryota</taxon>
        <taxon>Metazoa</taxon>
        <taxon>Cnidaria</taxon>
        <taxon>Anthozoa</taxon>
        <taxon>Hexacorallia</taxon>
        <taxon>Actiniaria</taxon>
        <taxon>Edwardsiidae</taxon>
        <taxon>Nematostella</taxon>
    </lineage>
</organism>
<dbReference type="PhylomeDB" id="A7RQ22"/>
<dbReference type="Proteomes" id="UP000001593">
    <property type="component" value="Unassembled WGS sequence"/>
</dbReference>
<evidence type="ECO:0000313" key="9">
    <source>
        <dbReference type="EMBL" id="EDO46485.1"/>
    </source>
</evidence>
<feature type="region of interest" description="Disordered" evidence="7">
    <location>
        <begin position="203"/>
        <end position="231"/>
    </location>
</feature>
<feature type="transmembrane region" description="Helical" evidence="8">
    <location>
        <begin position="35"/>
        <end position="56"/>
    </location>
</feature>
<keyword evidence="3" id="KW-0813">Transport</keyword>
<dbReference type="KEGG" id="nve:5518595"/>
<feature type="transmembrane region" description="Helical" evidence="8">
    <location>
        <begin position="98"/>
        <end position="122"/>
    </location>
</feature>
<dbReference type="HOGENOM" id="CLU_029663_2_0_1"/>